<feature type="compositionally biased region" description="Polar residues" evidence="1">
    <location>
        <begin position="695"/>
        <end position="720"/>
    </location>
</feature>
<feature type="compositionally biased region" description="Polar residues" evidence="1">
    <location>
        <begin position="408"/>
        <end position="419"/>
    </location>
</feature>
<keyword evidence="3" id="KW-1185">Reference proteome</keyword>
<feature type="region of interest" description="Disordered" evidence="1">
    <location>
        <begin position="1247"/>
        <end position="1298"/>
    </location>
</feature>
<gene>
    <name evidence="2" type="ORF">SEPCBS57363_004970</name>
</gene>
<feature type="region of interest" description="Disordered" evidence="1">
    <location>
        <begin position="293"/>
        <end position="419"/>
    </location>
</feature>
<feature type="region of interest" description="Disordered" evidence="1">
    <location>
        <begin position="884"/>
        <end position="983"/>
    </location>
</feature>
<feature type="compositionally biased region" description="Pro residues" evidence="1">
    <location>
        <begin position="533"/>
        <end position="543"/>
    </location>
</feature>
<feature type="compositionally biased region" description="Low complexity" evidence="1">
    <location>
        <begin position="1165"/>
        <end position="1182"/>
    </location>
</feature>
<feature type="compositionally biased region" description="Polar residues" evidence="1">
    <location>
        <begin position="1"/>
        <end position="11"/>
    </location>
</feature>
<feature type="region of interest" description="Disordered" evidence="1">
    <location>
        <begin position="1443"/>
        <end position="1540"/>
    </location>
</feature>
<evidence type="ECO:0000256" key="1">
    <source>
        <dbReference type="SAM" id="MobiDB-lite"/>
    </source>
</evidence>
<feature type="compositionally biased region" description="Polar residues" evidence="1">
    <location>
        <begin position="1247"/>
        <end position="1279"/>
    </location>
</feature>
<feature type="compositionally biased region" description="Polar residues" evidence="1">
    <location>
        <begin position="1287"/>
        <end position="1298"/>
    </location>
</feature>
<feature type="compositionally biased region" description="Low complexity" evidence="1">
    <location>
        <begin position="308"/>
        <end position="369"/>
    </location>
</feature>
<feature type="compositionally biased region" description="Pro residues" evidence="1">
    <location>
        <begin position="901"/>
        <end position="918"/>
    </location>
</feature>
<name>A0ABP0DV95_9PEZI</name>
<sequence length="1540" mass="165805">MLAQPHQQSIGGASDSGDPVGPGGYDAHQQPSGGHMYQQVNNYVALASDGNFAHVQQPKQQSLSTPPTIERQSSFTGLPPVRRTSTLRINVDSLMRDDKGRSHNDGKRQQPPLLDEVQQQGDDSLAAQKSPAHQQSPNNDPGYRAQLSHPGPSPDTVLHQRTASWVLQLPQRETQQLQQAPSDPQKPLQNPTVSAYQSLPSQQQVPVRQEQEFRRYQKQSRIEPQPQQQQSVVPPQLLLPKAGWNLQESHLQEPLASTRNHSSLAGLYSQQKLNSFVNTTGPTAVEGQDVAQSQRLEQQPRGQELFDPQQKQLQQQFQQQVRLQQQQQHQQHPLPWQLKQPSQQIQQQEQVPGQSYQPYQPYRPNQYQPTSQKPDHKQQQQQQGATLTNLETQEVPPTHHNFKGRMNTFENLSSSEGNTNRRASALLSGIMGKMRGKDKEKTDNSITAAAVPAPGPQHSSSSISGAGKEPSSASGWPQHAQTGNGQSHSLPFQQRMTLSGPAAPARDAAVSHSAWASAASKTISLPQQRQKPFQPPNSQPAPIPTVLSIKTQPSQPSVGRLNSQNPPKDSTTGVSMSDTGNASTLPGTVSPAITACSYGNPLLRETSAPQSITPQSGPVSDASTGVATSTPASVSPLDRMSMEAASPSLVGMTSASRGHPYPVLSPPVSGKVTRKPVPSRALPLQQSIKPAPPVQSASESLTSNNISAPASPDQHQITPSPQRPPVIVYTKERPSSTVSSLTVHGAADDGTNQPSVTVSTPVGHSYRSSLTVSMVSDHFTVGSSGAIVSPAPPLKGQDQRVTTLPFLGQGGAAPEQRGSQNDTYHKQLSQTPANDVKGAKVLDHRRRLAKSGHEDPSTQDHTSRTEKEKVRAKNFFGRFLKRSSRGGDYALDSTGGAADPEGPPPGGPQYPPGQAPPSPRRRFASHDENNLDGRQPGGPLRSSVQLERPTQPAYARTEQLSAQRQQQPNDGNGPWQKPATIPHPPVRMLQQQRVSQFPRQMLVSSNSTPSNINNGAVVPTNTRIQALQRQVSPIKVQQQQQVQSFPRRQYFTDSSLQDYATEQGGGSITPSDHLGLEKQQPDQFQQPQRAQQWKAADGQPQGFSQQNQGPTRRQAQTQPNAAVQADVISPLNQTRQPMPPTQALSLNPFGSASQADGVIHHQQHPMLPSLPFSPSVSSNSPPGEESVLADAVPASLYPTPHPLPLVQQQQQQEIVGSGMEPTAAYAALSENSFSVAQSALSEASVSSLHASPQPGQAQLSKAAQQVAFSHASSHENSPTMGGPDSRVTPTSSGTSPAVANVLTTPLANVPTEGARIYQQTLVQSIQPDSAAVPVLNEVDESPSASSVAMATQKAQVAPEDSLEDSAAVTMPTAHGARPLALDSRVVSSAAGATSPIAQLGPLEPSIDDITPPSPMDDMDFTEYGFPGGGKLSATGGLPLPYVSNGKPLEESQANGNVLGENNTVMRQKTIRPTPAQEYEDHKRRQMLKDLEEKIPVLIPEPDRNLAARKQKENEEPAMSATSYPGQEWNPYGEFYYEDDD</sequence>
<feature type="compositionally biased region" description="Low complexity" evidence="1">
    <location>
        <begin position="167"/>
        <end position="179"/>
    </location>
</feature>
<feature type="region of interest" description="Disordered" evidence="1">
    <location>
        <begin position="449"/>
        <end position="491"/>
    </location>
</feature>
<feature type="compositionally biased region" description="Polar residues" evidence="1">
    <location>
        <begin position="1451"/>
        <end position="1466"/>
    </location>
</feature>
<proteinExistence type="predicted"/>
<feature type="compositionally biased region" description="Polar residues" evidence="1">
    <location>
        <begin position="57"/>
        <end position="76"/>
    </location>
</feature>
<feature type="compositionally biased region" description="Basic and acidic residues" evidence="1">
    <location>
        <begin position="1478"/>
        <end position="1514"/>
    </location>
</feature>
<evidence type="ECO:0000313" key="3">
    <source>
        <dbReference type="Proteomes" id="UP001642501"/>
    </source>
</evidence>
<feature type="compositionally biased region" description="Polar residues" evidence="1">
    <location>
        <begin position="471"/>
        <end position="491"/>
    </location>
</feature>
<feature type="compositionally biased region" description="Polar residues" evidence="1">
    <location>
        <begin position="1101"/>
        <end position="1121"/>
    </location>
</feature>
<feature type="compositionally biased region" description="Polar residues" evidence="1">
    <location>
        <begin position="548"/>
        <end position="587"/>
    </location>
</feature>
<feature type="region of interest" description="Disordered" evidence="1">
    <location>
        <begin position="521"/>
        <end position="590"/>
    </location>
</feature>
<feature type="compositionally biased region" description="Low complexity" evidence="1">
    <location>
        <begin position="1081"/>
        <end position="1092"/>
    </location>
</feature>
<dbReference type="Proteomes" id="UP001642501">
    <property type="component" value="Unassembled WGS sequence"/>
</dbReference>
<feature type="region of interest" description="Disordered" evidence="1">
    <location>
        <begin position="1059"/>
        <end position="1186"/>
    </location>
</feature>
<feature type="compositionally biased region" description="Basic and acidic residues" evidence="1">
    <location>
        <begin position="851"/>
        <end position="871"/>
    </location>
</feature>
<feature type="compositionally biased region" description="Polar residues" evidence="1">
    <location>
        <begin position="958"/>
        <end position="970"/>
    </location>
</feature>
<feature type="compositionally biased region" description="Basic and acidic residues" evidence="1">
    <location>
        <begin position="94"/>
        <end position="108"/>
    </location>
</feature>
<evidence type="ECO:0000313" key="2">
    <source>
        <dbReference type="EMBL" id="CAK7272122.1"/>
    </source>
</evidence>
<protein>
    <submittedName>
        <fullName evidence="2">Uncharacterized protein</fullName>
    </submittedName>
</protein>
<comment type="caution">
    <text evidence="2">The sequence shown here is derived from an EMBL/GenBank/DDBJ whole genome shotgun (WGS) entry which is preliminary data.</text>
</comment>
<feature type="compositionally biased region" description="Polar residues" evidence="1">
    <location>
        <begin position="1130"/>
        <end position="1154"/>
    </location>
</feature>
<organism evidence="2 3">
    <name type="scientific">Sporothrix epigloea</name>
    <dbReference type="NCBI Taxonomy" id="1892477"/>
    <lineage>
        <taxon>Eukaryota</taxon>
        <taxon>Fungi</taxon>
        <taxon>Dikarya</taxon>
        <taxon>Ascomycota</taxon>
        <taxon>Pezizomycotina</taxon>
        <taxon>Sordariomycetes</taxon>
        <taxon>Sordariomycetidae</taxon>
        <taxon>Ophiostomatales</taxon>
        <taxon>Ophiostomataceae</taxon>
        <taxon>Sporothrix</taxon>
    </lineage>
</organism>
<accession>A0ABP0DV95</accession>
<feature type="region of interest" description="Disordered" evidence="1">
    <location>
        <begin position="845"/>
        <end position="871"/>
    </location>
</feature>
<feature type="region of interest" description="Disordered" evidence="1">
    <location>
        <begin position="1"/>
        <end position="232"/>
    </location>
</feature>
<feature type="region of interest" description="Disordered" evidence="1">
    <location>
        <begin position="605"/>
        <end position="757"/>
    </location>
</feature>
<feature type="compositionally biased region" description="Polar residues" evidence="1">
    <location>
        <begin position="521"/>
        <end position="531"/>
    </location>
</feature>
<feature type="compositionally biased region" description="Polar residues" evidence="1">
    <location>
        <begin position="187"/>
        <end position="206"/>
    </location>
</feature>
<reference evidence="2 3" key="1">
    <citation type="submission" date="2024-01" db="EMBL/GenBank/DDBJ databases">
        <authorList>
            <person name="Allen C."/>
            <person name="Tagirdzhanova G."/>
        </authorList>
    </citation>
    <scope>NUCLEOTIDE SEQUENCE [LARGE SCALE GENOMIC DNA]</scope>
    <source>
        <strain evidence="2 3">CBS 573.63</strain>
    </source>
</reference>
<feature type="compositionally biased region" description="Polar residues" evidence="1">
    <location>
        <begin position="607"/>
        <end position="633"/>
    </location>
</feature>
<dbReference type="EMBL" id="CAWUOM010000101">
    <property type="protein sequence ID" value="CAK7272122.1"/>
    <property type="molecule type" value="Genomic_DNA"/>
</dbReference>